<proteinExistence type="predicted"/>
<accession>A0A7R9IM11</accession>
<feature type="compositionally biased region" description="Basic residues" evidence="1">
    <location>
        <begin position="116"/>
        <end position="129"/>
    </location>
</feature>
<evidence type="ECO:0000256" key="1">
    <source>
        <dbReference type="SAM" id="MobiDB-lite"/>
    </source>
</evidence>
<feature type="region of interest" description="Disordered" evidence="1">
    <location>
        <begin position="111"/>
        <end position="145"/>
    </location>
</feature>
<evidence type="ECO:0000313" key="2">
    <source>
        <dbReference type="EMBL" id="CAD7460888.1"/>
    </source>
</evidence>
<gene>
    <name evidence="2" type="ORF">TTEB3V08_LOCUS8805</name>
</gene>
<organism evidence="2">
    <name type="scientific">Timema tahoe</name>
    <dbReference type="NCBI Taxonomy" id="61484"/>
    <lineage>
        <taxon>Eukaryota</taxon>
        <taxon>Metazoa</taxon>
        <taxon>Ecdysozoa</taxon>
        <taxon>Arthropoda</taxon>
        <taxon>Hexapoda</taxon>
        <taxon>Insecta</taxon>
        <taxon>Pterygota</taxon>
        <taxon>Neoptera</taxon>
        <taxon>Polyneoptera</taxon>
        <taxon>Phasmatodea</taxon>
        <taxon>Timematodea</taxon>
        <taxon>Timematoidea</taxon>
        <taxon>Timematidae</taxon>
        <taxon>Timema</taxon>
    </lineage>
</organism>
<sequence>MSKRSGFHDYLFTSGQTDILRGLQLARGLPIKTTGLWYPLYQYTGLLMTGRSRLESWSDVLREYKTENKVEAPRSLRYRDEENDKLQLTPEFKTFVAKHLSNTIENFLNGNGHSIPVRRRPPLGTKRKTLNTQHSNSSSGDSYSDMEDFASAAVSPSWVISKKGINGWSTPTKGEMNDTGREVVSLEFPRQ</sequence>
<dbReference type="EMBL" id="OE004140">
    <property type="protein sequence ID" value="CAD7460888.1"/>
    <property type="molecule type" value="Genomic_DNA"/>
</dbReference>
<name>A0A7R9IM11_9NEOP</name>
<dbReference type="AlphaFoldDB" id="A0A7R9IM11"/>
<protein>
    <submittedName>
        <fullName evidence="2">Uncharacterized protein</fullName>
    </submittedName>
</protein>
<reference evidence="2" key="1">
    <citation type="submission" date="2020-11" db="EMBL/GenBank/DDBJ databases">
        <authorList>
            <person name="Tran Van P."/>
        </authorList>
    </citation>
    <scope>NUCLEOTIDE SEQUENCE</scope>
</reference>
<feature type="region of interest" description="Disordered" evidence="1">
    <location>
        <begin position="165"/>
        <end position="191"/>
    </location>
</feature>